<evidence type="ECO:0000256" key="15">
    <source>
        <dbReference type="PROSITE-ProRule" id="PRU00529"/>
    </source>
</evidence>
<evidence type="ECO:0000256" key="2">
    <source>
        <dbReference type="ARBA" id="ARBA00011245"/>
    </source>
</evidence>
<dbReference type="OrthoDB" id="7080at2157"/>
<dbReference type="PROSITE" id="PS01261">
    <property type="entry name" value="UPF0020"/>
    <property type="match status" value="1"/>
</dbReference>
<gene>
    <name evidence="17" type="ordered locus">Ferp_2537</name>
</gene>
<keyword evidence="5 17" id="KW-0489">Methyltransferase</keyword>
<comment type="similarity">
    <text evidence="12">Belongs to the methyltransferase superfamily. Trm-G10 family.</text>
</comment>
<dbReference type="PANTHER" id="PTHR14911:SF21">
    <property type="entry name" value="N2-METHYLGUANOSINE TRNA METHYLTRANSFERASE"/>
    <property type="match status" value="1"/>
</dbReference>
<dbReference type="GO" id="GO:0000049">
    <property type="term" value="F:tRNA binding"/>
    <property type="evidence" value="ECO:0007669"/>
    <property type="project" value="UniProtKB-KW"/>
</dbReference>
<evidence type="ECO:0000259" key="16">
    <source>
        <dbReference type="PROSITE" id="PS51165"/>
    </source>
</evidence>
<evidence type="ECO:0000256" key="6">
    <source>
        <dbReference type="ARBA" id="ARBA00022679"/>
    </source>
</evidence>
<dbReference type="SUPFAM" id="SSF53335">
    <property type="entry name" value="S-adenosyl-L-methionine-dependent methyltransferases"/>
    <property type="match status" value="1"/>
</dbReference>
<evidence type="ECO:0000256" key="14">
    <source>
        <dbReference type="ARBA" id="ARBA00082665"/>
    </source>
</evidence>
<dbReference type="STRING" id="589924.Ferp_2537"/>
<dbReference type="AlphaFoldDB" id="D3S2T1"/>
<dbReference type="GeneID" id="8780082"/>
<dbReference type="PROSITE" id="PS51165">
    <property type="entry name" value="THUMP"/>
    <property type="match status" value="1"/>
</dbReference>
<evidence type="ECO:0000256" key="3">
    <source>
        <dbReference type="ARBA" id="ARBA00022490"/>
    </source>
</evidence>
<dbReference type="Pfam" id="PF01170">
    <property type="entry name" value="UPF0020"/>
    <property type="match status" value="1"/>
</dbReference>
<dbReference type="CDD" id="cd11715">
    <property type="entry name" value="THUMP_AdoMetMT"/>
    <property type="match status" value="1"/>
</dbReference>
<keyword evidence="7" id="KW-0949">S-adenosyl-L-methionine</keyword>
<dbReference type="EMBL" id="CP001899">
    <property type="protein sequence ID" value="ADC66643.1"/>
    <property type="molecule type" value="Genomic_DNA"/>
</dbReference>
<keyword evidence="18" id="KW-1185">Reference proteome</keyword>
<proteinExistence type="inferred from homology"/>
<accession>D3S2T1</accession>
<dbReference type="InterPro" id="IPR053943">
    <property type="entry name" value="RlmKL-like_Mtase_CS"/>
</dbReference>
<dbReference type="GO" id="GO:0030488">
    <property type="term" value="P:tRNA methylation"/>
    <property type="evidence" value="ECO:0007669"/>
    <property type="project" value="TreeGrafter"/>
</dbReference>
<dbReference type="CDD" id="cd02440">
    <property type="entry name" value="AdoMet_MTases"/>
    <property type="match status" value="1"/>
</dbReference>
<comment type="catalytic activity">
    <reaction evidence="10">
        <text>guanosine(10) in tRNA + 2 S-adenosyl-L-methionine = N(2)-dimethylguanosine(10) in tRNA + 2 S-adenosyl-L-homocysteine + 2 H(+)</text>
        <dbReference type="Rhea" id="RHEA:43124"/>
        <dbReference type="Rhea" id="RHEA-COMP:10355"/>
        <dbReference type="Rhea" id="RHEA-COMP:10358"/>
        <dbReference type="ChEBI" id="CHEBI:15378"/>
        <dbReference type="ChEBI" id="CHEBI:57856"/>
        <dbReference type="ChEBI" id="CHEBI:59789"/>
        <dbReference type="ChEBI" id="CHEBI:74269"/>
        <dbReference type="ChEBI" id="CHEBI:74513"/>
        <dbReference type="EC" id="2.1.1.213"/>
    </reaction>
</comment>
<evidence type="ECO:0000256" key="13">
    <source>
        <dbReference type="ARBA" id="ARBA00066936"/>
    </source>
</evidence>
<dbReference type="GO" id="GO:0005737">
    <property type="term" value="C:cytoplasm"/>
    <property type="evidence" value="ECO:0007669"/>
    <property type="project" value="UniProtKB-SubCell"/>
</dbReference>
<dbReference type="Proteomes" id="UP000002613">
    <property type="component" value="Chromosome"/>
</dbReference>
<evidence type="ECO:0000256" key="5">
    <source>
        <dbReference type="ARBA" id="ARBA00022603"/>
    </source>
</evidence>
<evidence type="ECO:0000256" key="1">
    <source>
        <dbReference type="ARBA" id="ARBA00004496"/>
    </source>
</evidence>
<dbReference type="Gene3D" id="3.40.50.150">
    <property type="entry name" value="Vaccinia Virus protein VP39"/>
    <property type="match status" value="1"/>
</dbReference>
<dbReference type="PANTHER" id="PTHR14911">
    <property type="entry name" value="THUMP DOMAIN-CONTAINING"/>
    <property type="match status" value="1"/>
</dbReference>
<evidence type="ECO:0000313" key="18">
    <source>
        <dbReference type="Proteomes" id="UP000002613"/>
    </source>
</evidence>
<protein>
    <recommendedName>
        <fullName evidence="13">tRNA (guanine(10)-N(2))-dimethyltransferase</fullName>
        <ecNumber evidence="13">2.1.1.213</ecNumber>
    </recommendedName>
    <alternativeName>
        <fullName evidence="14">tRNA:G10 dimethyltransferase</fullName>
    </alternativeName>
</protein>
<dbReference type="RefSeq" id="WP_012966975.1">
    <property type="nucleotide sequence ID" value="NC_013849.1"/>
</dbReference>
<comment type="subcellular location">
    <subcellularLocation>
        <location evidence="1">Cytoplasm</location>
    </subcellularLocation>
</comment>
<name>D3S2T1_FERPA</name>
<evidence type="ECO:0000256" key="9">
    <source>
        <dbReference type="ARBA" id="ARBA00022884"/>
    </source>
</evidence>
<comment type="function">
    <text evidence="11">Catalyzes the adenosylmethionine-dependent methylation of the exocyclic amino group (N(2)) of guanosine at position 10 of various tRNAs. Acts via a two-step process that leads to the formation of either N(2)-monomethyl (m(2)G) or N(2)-dimethylguanosine (m(2)(2)G).</text>
</comment>
<reference evidence="18" key="1">
    <citation type="submission" date="2010-02" db="EMBL/GenBank/DDBJ databases">
        <title>Complete sequence of Ferroglobus placidus DSM 10642.</title>
        <authorList>
            <consortium name="US DOE Joint Genome Institute"/>
            <person name="Lucas S."/>
            <person name="Copeland A."/>
            <person name="Lapidus A."/>
            <person name="Cheng J.-F."/>
            <person name="Bruce D."/>
            <person name="Goodwin L."/>
            <person name="Pitluck S."/>
            <person name="Saunders E."/>
            <person name="Brettin T."/>
            <person name="Detter J.C."/>
            <person name="Han C."/>
            <person name="Tapia R."/>
            <person name="Larimer F."/>
            <person name="Land M."/>
            <person name="Hauser L."/>
            <person name="Kyrpides N."/>
            <person name="Ivanova N."/>
            <person name="Holmes D."/>
            <person name="Lovley D."/>
            <person name="Kyrpides N."/>
            <person name="Anderson I.J."/>
            <person name="Woyke T."/>
        </authorList>
    </citation>
    <scope>NUCLEOTIDE SEQUENCE [LARGE SCALE GENOMIC DNA]</scope>
    <source>
        <strain evidence="18">DSM 10642 / AEDII12DO</strain>
    </source>
</reference>
<dbReference type="SMART" id="SM00981">
    <property type="entry name" value="THUMP"/>
    <property type="match status" value="1"/>
</dbReference>
<feature type="domain" description="THUMP" evidence="16">
    <location>
        <begin position="42"/>
        <end position="140"/>
    </location>
</feature>
<evidence type="ECO:0000256" key="12">
    <source>
        <dbReference type="ARBA" id="ARBA00061338"/>
    </source>
</evidence>
<keyword evidence="3" id="KW-0963">Cytoplasm</keyword>
<evidence type="ECO:0000256" key="11">
    <source>
        <dbReference type="ARBA" id="ARBA00054380"/>
    </source>
</evidence>
<dbReference type="InterPro" id="IPR029063">
    <property type="entry name" value="SAM-dependent_MTases_sf"/>
</dbReference>
<dbReference type="InterPro" id="IPR004114">
    <property type="entry name" value="THUMP_dom"/>
</dbReference>
<evidence type="ECO:0000256" key="4">
    <source>
        <dbReference type="ARBA" id="ARBA00022555"/>
    </source>
</evidence>
<dbReference type="HOGENOM" id="CLU_057819_1_0_2"/>
<comment type="subunit">
    <text evidence="2">Monomer.</text>
</comment>
<keyword evidence="6" id="KW-0808">Transferase</keyword>
<dbReference type="InterPro" id="IPR000241">
    <property type="entry name" value="RlmKL-like_Mtase"/>
</dbReference>
<organism evidence="17 18">
    <name type="scientific">Ferroglobus placidus (strain DSM 10642 / AEDII12DO)</name>
    <dbReference type="NCBI Taxonomy" id="589924"/>
    <lineage>
        <taxon>Archaea</taxon>
        <taxon>Methanobacteriati</taxon>
        <taxon>Methanobacteriota</taxon>
        <taxon>Archaeoglobi</taxon>
        <taxon>Archaeoglobales</taxon>
        <taxon>Archaeoglobaceae</taxon>
        <taxon>Ferroglobus</taxon>
    </lineage>
</organism>
<evidence type="ECO:0000256" key="8">
    <source>
        <dbReference type="ARBA" id="ARBA00022694"/>
    </source>
</evidence>
<dbReference type="eggNOG" id="arCOG00047">
    <property type="taxonomic scope" value="Archaea"/>
</dbReference>
<evidence type="ECO:0000256" key="7">
    <source>
        <dbReference type="ARBA" id="ARBA00022691"/>
    </source>
</evidence>
<dbReference type="EC" id="2.1.1.213" evidence="13"/>
<dbReference type="SUPFAM" id="SSF143437">
    <property type="entry name" value="THUMP domain-like"/>
    <property type="match status" value="1"/>
</dbReference>
<dbReference type="KEGG" id="fpl:Ferp_2537"/>
<keyword evidence="4" id="KW-0820">tRNA-binding</keyword>
<keyword evidence="8" id="KW-0819">tRNA processing</keyword>
<dbReference type="PaxDb" id="589924-Ferp_2537"/>
<dbReference type="GO" id="GO:0160101">
    <property type="term" value="F:tRNA (guanine(10)-N2)-dimethyltransferase activity"/>
    <property type="evidence" value="ECO:0007669"/>
    <property type="project" value="UniProtKB-EC"/>
</dbReference>
<sequence>MKLIFLLSGDLEYVARKEVEVFSKEILGGKVILEDRQISVAEVSEIKLLERLSLVHEVSEFLFSGSLEELKSFVNEVELPEGKMCVRVRNIGGRFVPSNEFEKELGAIFYRRGAKISVSNPDKIFRVYVTENNVYAGWLIHVTNTKQFLERRPDLKPFFRPGAVVPRFARSLVNITGVENGVVLDPMCGTGTMIIEAGLMNLDFIGVEAFEKIAKGCAINLRYYNLPVNVIVGDAKNLPLADESVDGIVTDYPYLQSSMSFGDLRELYEKSFPEFHRVLRGERIVFLTNMDVEEFFEDYFILESKFYQKVHKSLTRRIYVCRKKK</sequence>
<keyword evidence="9 15" id="KW-0694">RNA-binding</keyword>
<dbReference type="FunFam" id="3.40.50.150:FF:000251">
    <property type="entry name" value="Putative RNA methylase"/>
    <property type="match status" value="1"/>
</dbReference>
<reference evidence="17 18" key="2">
    <citation type="journal article" date="2011" name="Stand. Genomic Sci.">
        <title>Complete genome sequence of Ferroglobus placidus AEDII12DO.</title>
        <authorList>
            <person name="Anderson I."/>
            <person name="Risso C."/>
            <person name="Holmes D."/>
            <person name="Lucas S."/>
            <person name="Copeland A."/>
            <person name="Lapidus A."/>
            <person name="Cheng J.F."/>
            <person name="Bruce D."/>
            <person name="Goodwin L."/>
            <person name="Pitluck S."/>
            <person name="Saunders E."/>
            <person name="Brettin T."/>
            <person name="Detter J.C."/>
            <person name="Han C."/>
            <person name="Tapia R."/>
            <person name="Larimer F."/>
            <person name="Land M."/>
            <person name="Hauser L."/>
            <person name="Woyke T."/>
            <person name="Lovley D."/>
            <person name="Kyrpides N."/>
            <person name="Ivanova N."/>
        </authorList>
    </citation>
    <scope>NUCLEOTIDE SEQUENCE [LARGE SCALE GENOMIC DNA]</scope>
    <source>
        <strain evidence="18">DSM 10642 / AEDII12DO</strain>
    </source>
</reference>
<evidence type="ECO:0000256" key="10">
    <source>
        <dbReference type="ARBA" id="ARBA00051883"/>
    </source>
</evidence>
<evidence type="ECO:0000313" key="17">
    <source>
        <dbReference type="EMBL" id="ADC66643.1"/>
    </source>
</evidence>